<evidence type="ECO:0000256" key="3">
    <source>
        <dbReference type="RuleBase" id="RU361203"/>
    </source>
</evidence>
<dbReference type="PANTHER" id="PTHR45867:SF3">
    <property type="entry name" value="ACID PHOSPHATASE TYPE 7"/>
    <property type="match status" value="1"/>
</dbReference>
<evidence type="ECO:0000259" key="6">
    <source>
        <dbReference type="Pfam" id="PF16656"/>
    </source>
</evidence>
<reference evidence="8" key="1">
    <citation type="submission" date="2025-08" db="UniProtKB">
        <authorList>
            <consortium name="RefSeq"/>
        </authorList>
    </citation>
    <scope>IDENTIFICATION</scope>
    <source>
        <strain evidence="8">11010-0011.00</strain>
        <tissue evidence="8">Whole body</tissue>
    </source>
</reference>
<dbReference type="Pfam" id="PF00149">
    <property type="entry name" value="Metallophos"/>
    <property type="match status" value="1"/>
</dbReference>
<keyword evidence="2" id="KW-0325">Glycoprotein</keyword>
<keyword evidence="3" id="KW-0378">Hydrolase</keyword>
<dbReference type="SUPFAM" id="SSF56300">
    <property type="entry name" value="Metallo-dependent phosphatases"/>
    <property type="match status" value="1"/>
</dbReference>
<dbReference type="RefSeq" id="XP_030378445.1">
    <property type="nucleotide sequence ID" value="XM_030522585.1"/>
</dbReference>
<proteinExistence type="inferred from homology"/>
<comment type="similarity">
    <text evidence="3">Belongs to the metallophosphoesterase superfamily. Purple acid phosphatase family.</text>
</comment>
<evidence type="ECO:0000259" key="5">
    <source>
        <dbReference type="Pfam" id="PF14008"/>
    </source>
</evidence>
<dbReference type="CDD" id="cd00839">
    <property type="entry name" value="MPP_PAPs"/>
    <property type="match status" value="1"/>
</dbReference>
<dbReference type="GO" id="GO:0003993">
    <property type="term" value="F:acid phosphatase activity"/>
    <property type="evidence" value="ECO:0007669"/>
    <property type="project" value="UniProtKB-EC"/>
</dbReference>
<feature type="domain" description="Purple acid phosphatase C-terminal" evidence="5">
    <location>
        <begin position="386"/>
        <end position="447"/>
    </location>
</feature>
<feature type="signal peptide" evidence="3">
    <location>
        <begin position="1"/>
        <end position="21"/>
    </location>
</feature>
<dbReference type="GO" id="GO:0046872">
    <property type="term" value="F:metal ion binding"/>
    <property type="evidence" value="ECO:0007669"/>
    <property type="project" value="InterPro"/>
</dbReference>
<evidence type="ECO:0000313" key="7">
    <source>
        <dbReference type="Proteomes" id="UP000504634"/>
    </source>
</evidence>
<gene>
    <name evidence="8" type="primary">LOC115627047</name>
</gene>
<dbReference type="InterPro" id="IPR015914">
    <property type="entry name" value="PAPs_N"/>
</dbReference>
<dbReference type="Gene3D" id="3.60.21.10">
    <property type="match status" value="1"/>
</dbReference>
<sequence>MAIKMQLVLLALSFILPSGLASPSSNGSPEEPIMTLDDDLESSVHIVHYQPEQVHLAFGEQLTDIVVTWSTRDATNVSLVNFAQNFAKDPLTLVTGTSRRFVDGGPKAHSQYVHRVVLGGLQPDTRYEYSCGCNLGWSPVFNFKTPPGGENWSPSLAIFGDMGNENAQSLGRLQQDTERGLYDAIIHVGDFAYDMDTDDATVGDAFMRQIETVAAYVPYMVCPGNHEEKYNFSNYRERFSMPGNGDSLWYSFNMGPIHFISFSTEVYYFLNYGVKLLTKQFDWLERDLAEANLPENRAKRPWIITYGHRPMYCSDDKEYDCDGKLETYIRQGLPMLKWFGLEDLFYKHGVDVEIFAHEHFYTRLWPIYDFKVYNGSLEAPYTNAKAPIQIITGSAGCKEEREPFPNTLPEWNAFHSNDYGYTRLKAHNATHLYFEQVSDDKNGDIVDAFWVIRDKHGAYA</sequence>
<dbReference type="InterPro" id="IPR025733">
    <property type="entry name" value="PAPs_C"/>
</dbReference>
<dbReference type="Gene3D" id="2.60.40.380">
    <property type="entry name" value="Purple acid phosphatase-like, N-terminal"/>
    <property type="match status" value="1"/>
</dbReference>
<evidence type="ECO:0000256" key="1">
    <source>
        <dbReference type="ARBA" id="ARBA00022729"/>
    </source>
</evidence>
<dbReference type="Proteomes" id="UP000504634">
    <property type="component" value="Unplaced"/>
</dbReference>
<dbReference type="PANTHER" id="PTHR45867">
    <property type="entry name" value="PURPLE ACID PHOSPHATASE"/>
    <property type="match status" value="1"/>
</dbReference>
<comment type="catalytic activity">
    <reaction evidence="3">
        <text>a phosphate monoester + H2O = an alcohol + phosphate</text>
        <dbReference type="Rhea" id="RHEA:15017"/>
        <dbReference type="ChEBI" id="CHEBI:15377"/>
        <dbReference type="ChEBI" id="CHEBI:30879"/>
        <dbReference type="ChEBI" id="CHEBI:43474"/>
        <dbReference type="ChEBI" id="CHEBI:67140"/>
        <dbReference type="EC" id="3.1.3.2"/>
    </reaction>
</comment>
<dbReference type="Pfam" id="PF16656">
    <property type="entry name" value="Pur_ac_phosph_N"/>
    <property type="match status" value="1"/>
</dbReference>
<evidence type="ECO:0000313" key="8">
    <source>
        <dbReference type="RefSeq" id="XP_030378445.1"/>
    </source>
</evidence>
<dbReference type="InterPro" id="IPR004843">
    <property type="entry name" value="Calcineurin-like_PHP"/>
</dbReference>
<evidence type="ECO:0000259" key="4">
    <source>
        <dbReference type="Pfam" id="PF00149"/>
    </source>
</evidence>
<name>A0A6J2TSD3_DROLE</name>
<dbReference type="AlphaFoldDB" id="A0A6J2TSD3"/>
<feature type="chain" id="PRO_5027139868" description="Purple acid phosphatase" evidence="3">
    <location>
        <begin position="22"/>
        <end position="460"/>
    </location>
</feature>
<dbReference type="Pfam" id="PF14008">
    <property type="entry name" value="Metallophos_C"/>
    <property type="match status" value="1"/>
</dbReference>
<feature type="domain" description="Calcineurin-like phosphoesterase" evidence="4">
    <location>
        <begin position="156"/>
        <end position="360"/>
    </location>
</feature>
<dbReference type="InterPro" id="IPR041792">
    <property type="entry name" value="MPP_PAP"/>
</dbReference>
<accession>A0A6J2TSD3</accession>
<organism evidence="7 8">
    <name type="scientific">Drosophila lebanonensis</name>
    <name type="common">Fruit fly</name>
    <name type="synonym">Scaptodrosophila lebanonensis</name>
    <dbReference type="NCBI Taxonomy" id="7225"/>
    <lineage>
        <taxon>Eukaryota</taxon>
        <taxon>Metazoa</taxon>
        <taxon>Ecdysozoa</taxon>
        <taxon>Arthropoda</taxon>
        <taxon>Hexapoda</taxon>
        <taxon>Insecta</taxon>
        <taxon>Pterygota</taxon>
        <taxon>Neoptera</taxon>
        <taxon>Endopterygota</taxon>
        <taxon>Diptera</taxon>
        <taxon>Brachycera</taxon>
        <taxon>Muscomorpha</taxon>
        <taxon>Ephydroidea</taxon>
        <taxon>Drosophilidae</taxon>
        <taxon>Scaptodrosophila</taxon>
    </lineage>
</organism>
<dbReference type="EC" id="3.1.3.2" evidence="3"/>
<dbReference type="InterPro" id="IPR008963">
    <property type="entry name" value="Purple_acid_Pase-like_N"/>
</dbReference>
<dbReference type="GeneID" id="115627047"/>
<feature type="domain" description="Purple acid phosphatase N-terminal" evidence="6">
    <location>
        <begin position="51"/>
        <end position="145"/>
    </location>
</feature>
<keyword evidence="7" id="KW-1185">Reference proteome</keyword>
<protein>
    <recommendedName>
        <fullName evidence="3">Purple acid phosphatase</fullName>
        <ecNumber evidence="3">3.1.3.2</ecNumber>
    </recommendedName>
</protein>
<dbReference type="SUPFAM" id="SSF49363">
    <property type="entry name" value="Purple acid phosphatase, N-terminal domain"/>
    <property type="match status" value="1"/>
</dbReference>
<dbReference type="InterPro" id="IPR029052">
    <property type="entry name" value="Metallo-depent_PP-like"/>
</dbReference>
<evidence type="ECO:0000256" key="2">
    <source>
        <dbReference type="ARBA" id="ARBA00023180"/>
    </source>
</evidence>
<keyword evidence="1 3" id="KW-0732">Signal</keyword>